<dbReference type="InterPro" id="IPR013762">
    <property type="entry name" value="Integrase-like_cat_sf"/>
</dbReference>
<proteinExistence type="predicted"/>
<dbReference type="Gene3D" id="1.10.443.10">
    <property type="entry name" value="Intergrase catalytic core"/>
    <property type="match status" value="1"/>
</dbReference>
<dbReference type="GO" id="GO:0015074">
    <property type="term" value="P:DNA integration"/>
    <property type="evidence" value="ECO:0007669"/>
    <property type="project" value="InterPro"/>
</dbReference>
<sequence length="1032" mass="116480">MTRSAQERNTGWPEWASDATPRDLRKRKSLFGDFCTWMATNVPHLWSGTSEPGYTPEMLERHLSSLLAISSELNAHRILGNWWDTLLSEGHRLKRWNIRPGSQRVKLPPERAAFVRRDFQLLTHLRPIEAAFLDRLCRPLDQRQRYEAFLISALLNGGILSLGRLDALLGLRADAVQAINGVLWATLNLPVPGSERARPLRWYPDALTATLLTKALESGQLSHPANPTGTDRAALWTRLELTFKRLELPPWQGELRDLLRAVRVATALSTPGFVAAYLADDLESHSLPDLVFQRVLGASLPGGDEPSAEDKPPDKPSVKNDLSYLGKSVTIELSVNFDPDLPRKSQMSIARLVCKALNNRKGAIDRLKEIIEENQGRLWPITHALIGWAMWRLDPNCSSGKIKASSAQTYFRTLAVHLIFEAEDLDLLDLEIDDFETLYELAARRVDSEFRRAYFWGRIRDFHDYLFLGGVPDIDLRELDGWVATGSVRVSANLVTESDFRRFAQALEAEQIHPAAETVLLAGTLGYRTGLRRREIQLLRVQDIHPGPEPFLLIRPSRLASLKSNASKRRIPLRALLPADELKTLMAFHERRKAQVDEQDGLLFASPDAPWIPTPYSTLIDPVTALFTAITGKTGVRFRFHHLRHSFANWLLLALLSTDAPELLTPKLPFLDSHLLDRERLALLHACFYPTIPGSERYPERRHLFQVAALMGHLSPSTTCQSYIHLLDWISGRYLDLRLDHHLRELGGPGLGRLCGLSSSMPYKREYRDLTHSAAAFLRHHVAVRAKTLAPIFEQTPTPPVLPGLNDLIKPTLPTPSLLITLLRRYFSGTPIQRLEAIYLIPANAIKASAQAYSRMYAKQSVQHAKLTTPVPRPPRTKSQQEEYFKIVNKAYGSAVNAQNRSAMSAVAEALIQRTGPRTGKLYFGSKGRDFEMILKGLLLLGVDVAEMTLVVRCPEVIRESPDFITHAVNHANNLRVAIDYQPLEWEKREMKGVLLRLDIRDTRPTGQHWEGRVRGLNHAAAWIRLIDHLPS</sequence>
<evidence type="ECO:0000313" key="3">
    <source>
        <dbReference type="EMBL" id="AWI79147.1"/>
    </source>
</evidence>
<gene>
    <name evidence="3" type="ORF">CEW87_07080</name>
</gene>
<dbReference type="InterPro" id="IPR002104">
    <property type="entry name" value="Integrase_catalytic"/>
</dbReference>
<evidence type="ECO:0000256" key="1">
    <source>
        <dbReference type="ARBA" id="ARBA00023172"/>
    </source>
</evidence>
<dbReference type="EMBL" id="CP022188">
    <property type="protein sequence ID" value="AWI79147.1"/>
    <property type="molecule type" value="Genomic_DNA"/>
</dbReference>
<name>A0A2U8GZK7_9RHOO</name>
<accession>A0A2U8GZK7</accession>
<evidence type="ECO:0000313" key="4">
    <source>
        <dbReference type="Proteomes" id="UP000244902"/>
    </source>
</evidence>
<dbReference type="GO" id="GO:0006310">
    <property type="term" value="P:DNA recombination"/>
    <property type="evidence" value="ECO:0007669"/>
    <property type="project" value="UniProtKB-KW"/>
</dbReference>
<dbReference type="GO" id="GO:0003677">
    <property type="term" value="F:DNA binding"/>
    <property type="evidence" value="ECO:0007669"/>
    <property type="project" value="InterPro"/>
</dbReference>
<protein>
    <recommendedName>
        <fullName evidence="2">Tyr recombinase domain-containing protein</fullName>
    </recommendedName>
</protein>
<dbReference type="Pfam" id="PF00589">
    <property type="entry name" value="Phage_integrase"/>
    <property type="match status" value="1"/>
</dbReference>
<evidence type="ECO:0000259" key="2">
    <source>
        <dbReference type="PROSITE" id="PS51898"/>
    </source>
</evidence>
<dbReference type="AlphaFoldDB" id="A0A2U8GZK7"/>
<reference evidence="3 4" key="1">
    <citation type="submission" date="2017-06" db="EMBL/GenBank/DDBJ databases">
        <title>Azoarcus sp. TSNA42 complete genome sequence.</title>
        <authorList>
            <person name="Woo J.-H."/>
            <person name="Kim H.-S."/>
        </authorList>
    </citation>
    <scope>NUCLEOTIDE SEQUENCE [LARGE SCALE GENOMIC DNA]</scope>
    <source>
        <strain evidence="3 4">TSNA42</strain>
    </source>
</reference>
<organism evidence="3 4">
    <name type="scientific">Parazoarcus communis</name>
    <dbReference type="NCBI Taxonomy" id="41977"/>
    <lineage>
        <taxon>Bacteria</taxon>
        <taxon>Pseudomonadati</taxon>
        <taxon>Pseudomonadota</taxon>
        <taxon>Betaproteobacteria</taxon>
        <taxon>Rhodocyclales</taxon>
        <taxon>Zoogloeaceae</taxon>
        <taxon>Parazoarcus</taxon>
    </lineage>
</organism>
<dbReference type="PROSITE" id="PS51898">
    <property type="entry name" value="TYR_RECOMBINASE"/>
    <property type="match status" value="1"/>
</dbReference>
<dbReference type="SUPFAM" id="SSF56349">
    <property type="entry name" value="DNA breaking-rejoining enzymes"/>
    <property type="match status" value="1"/>
</dbReference>
<dbReference type="InterPro" id="IPR011010">
    <property type="entry name" value="DNA_brk_join_enz"/>
</dbReference>
<feature type="domain" description="Tyr recombinase" evidence="2">
    <location>
        <begin position="489"/>
        <end position="737"/>
    </location>
</feature>
<dbReference type="Proteomes" id="UP000244902">
    <property type="component" value="Chromosome"/>
</dbReference>
<keyword evidence="1" id="KW-0233">DNA recombination</keyword>